<gene>
    <name evidence="2" type="ORF">BLA23254_06917</name>
</gene>
<dbReference type="AlphaFoldDB" id="A0A6P2S681"/>
<keyword evidence="1" id="KW-1133">Transmembrane helix</keyword>
<evidence type="ECO:0000313" key="2">
    <source>
        <dbReference type="EMBL" id="VWC40340.1"/>
    </source>
</evidence>
<dbReference type="Proteomes" id="UP000494218">
    <property type="component" value="Unassembled WGS sequence"/>
</dbReference>
<feature type="transmembrane region" description="Helical" evidence="1">
    <location>
        <begin position="12"/>
        <end position="31"/>
    </location>
</feature>
<keyword evidence="1" id="KW-0472">Membrane</keyword>
<reference evidence="2 3" key="1">
    <citation type="submission" date="2019-09" db="EMBL/GenBank/DDBJ databases">
        <authorList>
            <person name="Depoorter E."/>
        </authorList>
    </citation>
    <scope>NUCLEOTIDE SEQUENCE [LARGE SCALE GENOMIC DNA]</scope>
    <source>
        <strain evidence="2">LMG 23254</strain>
    </source>
</reference>
<proteinExistence type="predicted"/>
<accession>A0A6P2S681</accession>
<protein>
    <submittedName>
        <fullName evidence="2">Uncharacterized protein</fullName>
    </submittedName>
</protein>
<dbReference type="EMBL" id="CABVPW010000048">
    <property type="protein sequence ID" value="VWC40340.1"/>
    <property type="molecule type" value="Genomic_DNA"/>
</dbReference>
<evidence type="ECO:0000313" key="3">
    <source>
        <dbReference type="Proteomes" id="UP000494218"/>
    </source>
</evidence>
<name>A0A6P2S681_BURL3</name>
<feature type="transmembrane region" description="Helical" evidence="1">
    <location>
        <begin position="70"/>
        <end position="87"/>
    </location>
</feature>
<sequence>MTRIRALLHAVAPIRYAAYVVAFLAVVWYGFKWLFVFSFQVFDWLGADSCNLGTPVAENMCALVRDNQPLLHIGFAVIAVGVLALCVRRYMTARSESPTPSVRWPWV</sequence>
<keyword evidence="1" id="KW-0812">Transmembrane</keyword>
<evidence type="ECO:0000256" key="1">
    <source>
        <dbReference type="SAM" id="Phobius"/>
    </source>
</evidence>
<organism evidence="2 3">
    <name type="scientific">Burkholderia lata (strain ATCC 17760 / DSM 23089 / LMG 22485 / NCIMB 9086 / R18194 / 383)</name>
    <dbReference type="NCBI Taxonomy" id="482957"/>
    <lineage>
        <taxon>Bacteria</taxon>
        <taxon>Pseudomonadati</taxon>
        <taxon>Pseudomonadota</taxon>
        <taxon>Betaproteobacteria</taxon>
        <taxon>Burkholderiales</taxon>
        <taxon>Burkholderiaceae</taxon>
        <taxon>Burkholderia</taxon>
        <taxon>Burkholderia cepacia complex</taxon>
    </lineage>
</organism>